<protein>
    <submittedName>
        <fullName evidence="1">Uncharacterized protein</fullName>
    </submittedName>
</protein>
<name>A0ACC8EK52_9PEZI</name>
<reference evidence="1 2" key="1">
    <citation type="journal article" date="2016" name="Nat. Commun.">
        <title>Ectomycorrhizal ecology is imprinted in the genome of the dominant symbiotic fungus Cenococcum geophilum.</title>
        <authorList>
            <consortium name="DOE Joint Genome Institute"/>
            <person name="Peter M."/>
            <person name="Kohler A."/>
            <person name="Ohm R.A."/>
            <person name="Kuo A."/>
            <person name="Krutzmann J."/>
            <person name="Morin E."/>
            <person name="Arend M."/>
            <person name="Barry K.W."/>
            <person name="Binder M."/>
            <person name="Choi C."/>
            <person name="Clum A."/>
            <person name="Copeland A."/>
            <person name="Grisel N."/>
            <person name="Haridas S."/>
            <person name="Kipfer T."/>
            <person name="LaButti K."/>
            <person name="Lindquist E."/>
            <person name="Lipzen A."/>
            <person name="Maire R."/>
            <person name="Meier B."/>
            <person name="Mihaltcheva S."/>
            <person name="Molinier V."/>
            <person name="Murat C."/>
            <person name="Poggeler S."/>
            <person name="Quandt C.A."/>
            <person name="Sperisen C."/>
            <person name="Tritt A."/>
            <person name="Tisserant E."/>
            <person name="Crous P.W."/>
            <person name="Henrissat B."/>
            <person name="Nehls U."/>
            <person name="Egli S."/>
            <person name="Spatafora J.W."/>
            <person name="Grigoriev I.V."/>
            <person name="Martin F.M."/>
        </authorList>
    </citation>
    <scope>NUCLEOTIDE SEQUENCE [LARGE SCALE GENOMIC DNA]</scope>
    <source>
        <strain evidence="1 2">1.58</strain>
    </source>
</reference>
<sequence>MENSLPIPTESKELFISVNNFVKDYMSHYDASHDYSHILRVTSNANRILSSELKANPGLQYDLTAIFLSTLLHDVGDHKYTPPGQEIENQISGLLLERGASKELAEKVQTIAKYVSYTTEVKTPHLTKGALERYPELAIVQDSDRLDAIGAIGVGRCFTYCGAKQEGKPMQVAIDHYNDKLLKLEHMMKTGTGKQMARERTERLKTLKSWWEEETALSF</sequence>
<organism evidence="1 2">
    <name type="scientific">Cenococcum geophilum 1.58</name>
    <dbReference type="NCBI Taxonomy" id="794803"/>
    <lineage>
        <taxon>Eukaryota</taxon>
        <taxon>Fungi</taxon>
        <taxon>Dikarya</taxon>
        <taxon>Ascomycota</taxon>
        <taxon>Pezizomycotina</taxon>
        <taxon>Dothideomycetes</taxon>
        <taxon>Pleosporomycetidae</taxon>
        <taxon>Gloniales</taxon>
        <taxon>Gloniaceae</taxon>
        <taxon>Cenococcum</taxon>
    </lineage>
</organism>
<gene>
    <name evidence="1" type="ORF">K441DRAFT_35948</name>
</gene>
<evidence type="ECO:0000313" key="1">
    <source>
        <dbReference type="EMBL" id="OCK86619.1"/>
    </source>
</evidence>
<accession>A0ACC8EK52</accession>
<proteinExistence type="predicted"/>
<evidence type="ECO:0000313" key="2">
    <source>
        <dbReference type="Proteomes" id="UP000250078"/>
    </source>
</evidence>
<dbReference type="EMBL" id="KV748294">
    <property type="protein sequence ID" value="OCK86619.1"/>
    <property type="molecule type" value="Genomic_DNA"/>
</dbReference>
<dbReference type="Proteomes" id="UP000250078">
    <property type="component" value="Unassembled WGS sequence"/>
</dbReference>
<keyword evidence="2" id="KW-1185">Reference proteome</keyword>